<gene>
    <name evidence="3" type="ORF">soil367_18415</name>
</gene>
<dbReference type="AlphaFoldDB" id="A0A4P7XLQ5"/>
<dbReference type="RefSeq" id="WP_136550726.1">
    <property type="nucleotide sequence ID" value="NZ_CP031094.1"/>
</dbReference>
<reference evidence="3 4" key="1">
    <citation type="submission" date="2018-07" db="EMBL/GenBank/DDBJ databases">
        <title>Marsedoiliclastica nanhaica gen. nov. sp. nov., a novel marine hydrocarbonoclastic bacterium isolated from an in-situ enriched hydrocarbon-degrading consortium in deep-sea sediment.</title>
        <authorList>
            <person name="Dong C."/>
            <person name="Ma T."/>
            <person name="Liu R."/>
            <person name="Shao Z."/>
        </authorList>
    </citation>
    <scope>NUCLEOTIDE SEQUENCE [LARGE SCALE GENOMIC DNA]</scope>
    <source>
        <strain evidence="4">soil36-7</strain>
        <plasmid evidence="3 4">psoil36-7</plasmid>
    </source>
</reference>
<dbReference type="PROSITE" id="PS51352">
    <property type="entry name" value="THIOREDOXIN_2"/>
    <property type="match status" value="1"/>
</dbReference>
<evidence type="ECO:0000256" key="1">
    <source>
        <dbReference type="ARBA" id="ARBA00005791"/>
    </source>
</evidence>
<dbReference type="KEGG" id="hmi:soil367_18415"/>
<dbReference type="InterPro" id="IPR013766">
    <property type="entry name" value="Thioredoxin_domain"/>
</dbReference>
<name>A0A4P7XLQ5_9ALTE</name>
<dbReference type="SUPFAM" id="SSF52833">
    <property type="entry name" value="Thioredoxin-like"/>
    <property type="match status" value="1"/>
</dbReference>
<proteinExistence type="inferred from homology"/>
<comment type="similarity">
    <text evidence="1">Belongs to the thioredoxin family. DsbA subfamily.</text>
</comment>
<accession>A0A4P7XLQ5</accession>
<sequence length="287" mass="31215">MSQANTTTKTKTLIFGGLVLAIVLSALALFQQNATGKKIDRLAEIAEQQSKMLNSNTSQADIEQMMAAQIAAFEREKQLRQYKSVSPAYSNAQERLESEDLIYGNPDAEFSVIEFSDFDCPYCKSYHETPKKVVDQAGGDVNWVWKHFPVHPSARSLHEATSCIAKVAGNKEFWTASQLVFDNGGSNGIKPGELADLMPIDRKAFDACMASGEMKSKVEEDYKFGQQAGVSGTPASSVIHHKTGEVYTLSGAVPEGQLQAAITQLRKKAAAAESVEGDNIEEVALTQ</sequence>
<dbReference type="PANTHER" id="PTHR13887">
    <property type="entry name" value="GLUTATHIONE S-TRANSFERASE KAPPA"/>
    <property type="match status" value="1"/>
</dbReference>
<evidence type="ECO:0000313" key="3">
    <source>
        <dbReference type="EMBL" id="QCF28048.1"/>
    </source>
</evidence>
<dbReference type="PANTHER" id="PTHR13887:SF56">
    <property type="entry name" value="THIOREDOXIN-LIKE REDUCTASE RV2466C"/>
    <property type="match status" value="1"/>
</dbReference>
<evidence type="ECO:0000259" key="2">
    <source>
        <dbReference type="PROSITE" id="PS51352"/>
    </source>
</evidence>
<organism evidence="3 4">
    <name type="scientific">Hydrocarboniclastica marina</name>
    <dbReference type="NCBI Taxonomy" id="2259620"/>
    <lineage>
        <taxon>Bacteria</taxon>
        <taxon>Pseudomonadati</taxon>
        <taxon>Pseudomonadota</taxon>
        <taxon>Gammaproteobacteria</taxon>
        <taxon>Alteromonadales</taxon>
        <taxon>Alteromonadaceae</taxon>
        <taxon>Hydrocarboniclastica</taxon>
    </lineage>
</organism>
<keyword evidence="3" id="KW-0614">Plasmid</keyword>
<dbReference type="InterPro" id="IPR036249">
    <property type="entry name" value="Thioredoxin-like_sf"/>
</dbReference>
<dbReference type="EMBL" id="CP031094">
    <property type="protein sequence ID" value="QCF28048.1"/>
    <property type="molecule type" value="Genomic_DNA"/>
</dbReference>
<dbReference type="Pfam" id="PF13462">
    <property type="entry name" value="Thioredoxin_4"/>
    <property type="match status" value="1"/>
</dbReference>
<dbReference type="Gene3D" id="3.40.30.10">
    <property type="entry name" value="Glutaredoxin"/>
    <property type="match status" value="1"/>
</dbReference>
<dbReference type="OrthoDB" id="9780340at2"/>
<keyword evidence="4" id="KW-1185">Reference proteome</keyword>
<feature type="domain" description="Thioredoxin" evidence="2">
    <location>
        <begin position="82"/>
        <end position="267"/>
    </location>
</feature>
<geneLocation type="plasmid" evidence="3 4">
    <name>psoil36-7</name>
</geneLocation>
<dbReference type="InterPro" id="IPR012336">
    <property type="entry name" value="Thioredoxin-like_fold"/>
</dbReference>
<dbReference type="Proteomes" id="UP000298049">
    <property type="component" value="Plasmid psoil36-7"/>
</dbReference>
<evidence type="ECO:0000313" key="4">
    <source>
        <dbReference type="Proteomes" id="UP000298049"/>
    </source>
</evidence>
<protein>
    <submittedName>
        <fullName evidence="3">DsbA family protein</fullName>
    </submittedName>
</protein>